<evidence type="ECO:0000313" key="1">
    <source>
        <dbReference type="EMBL" id="GFQ05900.1"/>
    </source>
</evidence>
<dbReference type="EMBL" id="BMAC01001130">
    <property type="protein sequence ID" value="GFQ05900.1"/>
    <property type="molecule type" value="Genomic_DNA"/>
</dbReference>
<reference evidence="1" key="1">
    <citation type="submission" date="2020-07" db="EMBL/GenBank/DDBJ databases">
        <title>Ethylene signaling mediates host invasion by parasitic plants.</title>
        <authorList>
            <person name="Yoshida S."/>
        </authorList>
    </citation>
    <scope>NUCLEOTIDE SEQUENCE</scope>
    <source>
        <strain evidence="1">Okayama</strain>
    </source>
</reference>
<protein>
    <submittedName>
        <fullName evidence="1">Uncharacterized protein</fullName>
    </submittedName>
</protein>
<dbReference type="Proteomes" id="UP000653305">
    <property type="component" value="Unassembled WGS sequence"/>
</dbReference>
<comment type="caution">
    <text evidence="1">The sequence shown here is derived from an EMBL/GenBank/DDBJ whole genome shotgun (WGS) entry which is preliminary data.</text>
</comment>
<name>A0A830D3N9_9LAMI</name>
<dbReference type="AlphaFoldDB" id="A0A830D3N9"/>
<evidence type="ECO:0000313" key="2">
    <source>
        <dbReference type="Proteomes" id="UP000653305"/>
    </source>
</evidence>
<accession>A0A830D3N9</accession>
<sequence length="92" mass="10734">MTTLQSLFGYDGIWSQSLCRHFHNNPDCEKRLMMREVTRIIRGEMTSVLSSRKPTVRIQSVQLEDFDEIVSFEGDFGEMTLHSTTRTQFSKN</sequence>
<proteinExistence type="predicted"/>
<keyword evidence="2" id="KW-1185">Reference proteome</keyword>
<organism evidence="1 2">
    <name type="scientific">Phtheirospermum japonicum</name>
    <dbReference type="NCBI Taxonomy" id="374723"/>
    <lineage>
        <taxon>Eukaryota</taxon>
        <taxon>Viridiplantae</taxon>
        <taxon>Streptophyta</taxon>
        <taxon>Embryophyta</taxon>
        <taxon>Tracheophyta</taxon>
        <taxon>Spermatophyta</taxon>
        <taxon>Magnoliopsida</taxon>
        <taxon>eudicotyledons</taxon>
        <taxon>Gunneridae</taxon>
        <taxon>Pentapetalae</taxon>
        <taxon>asterids</taxon>
        <taxon>lamiids</taxon>
        <taxon>Lamiales</taxon>
        <taxon>Orobanchaceae</taxon>
        <taxon>Orobanchaceae incertae sedis</taxon>
        <taxon>Phtheirospermum</taxon>
    </lineage>
</organism>
<gene>
    <name evidence="1" type="ORF">PHJA_002734000</name>
</gene>